<dbReference type="GeneID" id="92049146"/>
<keyword evidence="3" id="KW-1185">Reference proteome</keyword>
<keyword evidence="1" id="KW-0812">Transmembrane</keyword>
<accession>A0ABR1V1F8</accession>
<organism evidence="2 3">
    <name type="scientific">Apiospora hydei</name>
    <dbReference type="NCBI Taxonomy" id="1337664"/>
    <lineage>
        <taxon>Eukaryota</taxon>
        <taxon>Fungi</taxon>
        <taxon>Dikarya</taxon>
        <taxon>Ascomycota</taxon>
        <taxon>Pezizomycotina</taxon>
        <taxon>Sordariomycetes</taxon>
        <taxon>Xylariomycetidae</taxon>
        <taxon>Amphisphaeriales</taxon>
        <taxon>Apiosporaceae</taxon>
        <taxon>Apiospora</taxon>
    </lineage>
</organism>
<sequence>MDPGSPTRQPDIQFRASTTKTKTQRGLVWWLWYLVVSTTSHFYLATYIGGKRHGIAPAQVGAKHQSVIQSASTVGINWHQMEKVEFREDLRRESMRRFWSSQANAFAIYLRYKYDTYITEPILPSYISNPFLSPYFPHKSECLHGKALGASPGSSNTGTGQHQLNATAGAMMWDKDVSFFSILHEAEQPMKKKWAEFARDEE</sequence>
<evidence type="ECO:0000313" key="2">
    <source>
        <dbReference type="EMBL" id="KAK8065024.1"/>
    </source>
</evidence>
<keyword evidence="1" id="KW-0472">Membrane</keyword>
<dbReference type="RefSeq" id="XP_066661778.1">
    <property type="nucleotide sequence ID" value="XM_066816086.1"/>
</dbReference>
<comment type="caution">
    <text evidence="2">The sequence shown here is derived from an EMBL/GenBank/DDBJ whole genome shotgun (WGS) entry which is preliminary data.</text>
</comment>
<keyword evidence="1" id="KW-1133">Transmembrane helix</keyword>
<reference evidence="2 3" key="1">
    <citation type="submission" date="2023-01" db="EMBL/GenBank/DDBJ databases">
        <title>Analysis of 21 Apiospora genomes using comparative genomics revels a genus with tremendous synthesis potential of carbohydrate active enzymes and secondary metabolites.</title>
        <authorList>
            <person name="Sorensen T."/>
        </authorList>
    </citation>
    <scope>NUCLEOTIDE SEQUENCE [LARGE SCALE GENOMIC DNA]</scope>
    <source>
        <strain evidence="2 3">CBS 114990</strain>
    </source>
</reference>
<gene>
    <name evidence="2" type="ORF">PG997_011771</name>
</gene>
<protein>
    <submittedName>
        <fullName evidence="2">Uncharacterized protein</fullName>
    </submittedName>
</protein>
<feature type="transmembrane region" description="Helical" evidence="1">
    <location>
        <begin position="27"/>
        <end position="45"/>
    </location>
</feature>
<evidence type="ECO:0000256" key="1">
    <source>
        <dbReference type="SAM" id="Phobius"/>
    </source>
</evidence>
<dbReference type="EMBL" id="JAQQWN010000009">
    <property type="protein sequence ID" value="KAK8065024.1"/>
    <property type="molecule type" value="Genomic_DNA"/>
</dbReference>
<evidence type="ECO:0000313" key="3">
    <source>
        <dbReference type="Proteomes" id="UP001433268"/>
    </source>
</evidence>
<name>A0ABR1V1F8_9PEZI</name>
<dbReference type="Proteomes" id="UP001433268">
    <property type="component" value="Unassembled WGS sequence"/>
</dbReference>
<proteinExistence type="predicted"/>